<dbReference type="InterPro" id="IPR002052">
    <property type="entry name" value="DNA_methylase_N6_adenine_CS"/>
</dbReference>
<accession>A0A2Z4FIY1</accession>
<keyword evidence="7" id="KW-1185">Reference proteome</keyword>
<keyword evidence="3 5" id="KW-0949">S-adenosyl-L-methionine</keyword>
<dbReference type="CDD" id="cd02440">
    <property type="entry name" value="AdoMet_MTases"/>
    <property type="match status" value="1"/>
</dbReference>
<dbReference type="GO" id="GO:0102559">
    <property type="term" value="F:peptide chain release factor N(5)-glutamine methyltransferase activity"/>
    <property type="evidence" value="ECO:0007669"/>
    <property type="project" value="UniProtKB-EC"/>
</dbReference>
<proteinExistence type="inferred from homology"/>
<dbReference type="EMBL" id="CP030032">
    <property type="protein sequence ID" value="AWV88628.1"/>
    <property type="molecule type" value="Genomic_DNA"/>
</dbReference>
<dbReference type="OrthoDB" id="9800643at2"/>
<dbReference type="NCBIfam" id="TIGR00536">
    <property type="entry name" value="hemK_fam"/>
    <property type="match status" value="1"/>
</dbReference>
<organism evidence="6 7">
    <name type="scientific">Bradymonas sediminis</name>
    <dbReference type="NCBI Taxonomy" id="1548548"/>
    <lineage>
        <taxon>Bacteria</taxon>
        <taxon>Deltaproteobacteria</taxon>
        <taxon>Bradymonadales</taxon>
        <taxon>Bradymonadaceae</taxon>
        <taxon>Bradymonas</taxon>
    </lineage>
</organism>
<dbReference type="NCBIfam" id="TIGR03534">
    <property type="entry name" value="RF_mod_PrmC"/>
    <property type="match status" value="1"/>
</dbReference>
<feature type="binding site" evidence="5">
    <location>
        <position position="160"/>
    </location>
    <ligand>
        <name>S-adenosyl-L-methionine</name>
        <dbReference type="ChEBI" id="CHEBI:59789"/>
    </ligand>
</feature>
<evidence type="ECO:0000313" key="6">
    <source>
        <dbReference type="EMBL" id="AWV88628.1"/>
    </source>
</evidence>
<dbReference type="InterPro" id="IPR004556">
    <property type="entry name" value="HemK-like"/>
</dbReference>
<comment type="function">
    <text evidence="5">Methylates the class 1 translation termination release factors RF1/PrfA and RF2/PrfB on the glutamine residue of the universally conserved GGQ motif.</text>
</comment>
<dbReference type="InterPro" id="IPR007848">
    <property type="entry name" value="Small_mtfrase_dom"/>
</dbReference>
<dbReference type="HAMAP" id="MF_02126">
    <property type="entry name" value="RF_methyltr_PrmC"/>
    <property type="match status" value="1"/>
</dbReference>
<comment type="catalytic activity">
    <reaction evidence="4 5">
        <text>L-glutaminyl-[peptide chain release factor] + S-adenosyl-L-methionine = N(5)-methyl-L-glutaminyl-[peptide chain release factor] + S-adenosyl-L-homocysteine + H(+)</text>
        <dbReference type="Rhea" id="RHEA:42896"/>
        <dbReference type="Rhea" id="RHEA-COMP:10271"/>
        <dbReference type="Rhea" id="RHEA-COMP:10272"/>
        <dbReference type="ChEBI" id="CHEBI:15378"/>
        <dbReference type="ChEBI" id="CHEBI:30011"/>
        <dbReference type="ChEBI" id="CHEBI:57856"/>
        <dbReference type="ChEBI" id="CHEBI:59789"/>
        <dbReference type="ChEBI" id="CHEBI:61891"/>
        <dbReference type="EC" id="2.1.1.297"/>
    </reaction>
</comment>
<dbReference type="Gene3D" id="3.40.50.150">
    <property type="entry name" value="Vaccinia Virus protein VP39"/>
    <property type="match status" value="1"/>
</dbReference>
<comment type="similarity">
    <text evidence="5">Belongs to the protein N5-glutamine methyltransferase family. PrmC subfamily.</text>
</comment>
<dbReference type="Gene3D" id="1.10.8.10">
    <property type="entry name" value="DNA helicase RuvA subunit, C-terminal domain"/>
    <property type="match status" value="1"/>
</dbReference>
<dbReference type="FunFam" id="3.40.50.150:FF:000053">
    <property type="entry name" value="Release factor glutamine methyltransferase"/>
    <property type="match status" value="1"/>
</dbReference>
<dbReference type="InterPro" id="IPR040758">
    <property type="entry name" value="PrmC_N"/>
</dbReference>
<keyword evidence="2 5" id="KW-0808">Transferase</keyword>
<dbReference type="SUPFAM" id="SSF53335">
    <property type="entry name" value="S-adenosyl-L-methionine-dependent methyltransferases"/>
    <property type="match status" value="1"/>
</dbReference>
<evidence type="ECO:0000256" key="3">
    <source>
        <dbReference type="ARBA" id="ARBA00022691"/>
    </source>
</evidence>
<dbReference type="AlphaFoldDB" id="A0A2Z4FIY1"/>
<dbReference type="PANTHER" id="PTHR18895:SF74">
    <property type="entry name" value="MTRF1L RELEASE FACTOR GLUTAMINE METHYLTRANSFERASE"/>
    <property type="match status" value="1"/>
</dbReference>
<comment type="caution">
    <text evidence="5">Lacks conserved residue(s) required for the propagation of feature annotation.</text>
</comment>
<dbReference type="GO" id="GO:0032259">
    <property type="term" value="P:methylation"/>
    <property type="evidence" value="ECO:0007669"/>
    <property type="project" value="UniProtKB-KW"/>
</dbReference>
<evidence type="ECO:0000313" key="7">
    <source>
        <dbReference type="Proteomes" id="UP000249799"/>
    </source>
</evidence>
<dbReference type="InterPro" id="IPR050320">
    <property type="entry name" value="N5-glutamine_MTase"/>
</dbReference>
<keyword evidence="1 5" id="KW-0489">Methyltransferase</keyword>
<evidence type="ECO:0000256" key="5">
    <source>
        <dbReference type="HAMAP-Rule" id="MF_02126"/>
    </source>
</evidence>
<dbReference type="PROSITE" id="PS00092">
    <property type="entry name" value="N6_MTASE"/>
    <property type="match status" value="1"/>
</dbReference>
<dbReference type="RefSeq" id="WP_111332538.1">
    <property type="nucleotide sequence ID" value="NZ_CP030032.1"/>
</dbReference>
<evidence type="ECO:0000256" key="4">
    <source>
        <dbReference type="ARBA" id="ARBA00048391"/>
    </source>
</evidence>
<dbReference type="Pfam" id="PF17827">
    <property type="entry name" value="PrmC_N"/>
    <property type="match status" value="1"/>
</dbReference>
<dbReference type="EC" id="2.1.1.297" evidence="5"/>
<feature type="binding site" evidence="5">
    <location>
        <position position="206"/>
    </location>
    <ligand>
        <name>S-adenosyl-L-methionine</name>
        <dbReference type="ChEBI" id="CHEBI:59789"/>
    </ligand>
</feature>
<dbReference type="Pfam" id="PF05175">
    <property type="entry name" value="MTS"/>
    <property type="match status" value="1"/>
</dbReference>
<evidence type="ECO:0000256" key="1">
    <source>
        <dbReference type="ARBA" id="ARBA00022603"/>
    </source>
</evidence>
<name>A0A2Z4FIY1_9DELT</name>
<feature type="binding site" evidence="5">
    <location>
        <begin position="137"/>
        <end position="141"/>
    </location>
    <ligand>
        <name>S-adenosyl-L-methionine</name>
        <dbReference type="ChEBI" id="CHEBI:59789"/>
    </ligand>
</feature>
<protein>
    <recommendedName>
        <fullName evidence="5">Release factor glutamine methyltransferase</fullName>
        <shortName evidence="5">RF MTase</shortName>
        <ecNumber evidence="5">2.1.1.297</ecNumber>
    </recommendedName>
    <alternativeName>
        <fullName evidence="5">N5-glutamine methyltransferase PrmC</fullName>
    </alternativeName>
    <alternativeName>
        <fullName evidence="5">Protein-(glutamine-N5) MTase PrmC</fullName>
    </alternativeName>
    <alternativeName>
        <fullName evidence="5">Protein-glutamine N-methyltransferase PrmC</fullName>
    </alternativeName>
</protein>
<dbReference type="GO" id="GO:0003676">
    <property type="term" value="F:nucleic acid binding"/>
    <property type="evidence" value="ECO:0007669"/>
    <property type="project" value="InterPro"/>
</dbReference>
<gene>
    <name evidence="5 6" type="primary">prmC</name>
    <name evidence="6" type="ORF">DN745_04465</name>
</gene>
<sequence>MEPDPSTTPPEKLGPPWTILKILRWTTHFFETKKVSESARLDSELLLAKVLNFERMKLYTHFDRPMSEDELGEYRALIKRRASGEPVAYILGSKGFWEIDLKVDSRVLIPRPETEILVEECLKRLDKDADARVIDVGTGSGAIALSLADARPNIRVAATDISPDALALAQENAAALELAERVEFFEGDLLENVRADFFPCHIIVSNPPYIGEDERDDIMVDVKGFEPEFALFSGADGLDVIRRLVPASFDALESGGHFLCEIGYQQGEAVENILKAAGFVETSIRQDYARLDRVVMGQKP</sequence>
<evidence type="ECO:0000256" key="2">
    <source>
        <dbReference type="ARBA" id="ARBA00022679"/>
    </source>
</evidence>
<dbReference type="InterPro" id="IPR029063">
    <property type="entry name" value="SAM-dependent_MTases_sf"/>
</dbReference>
<dbReference type="Proteomes" id="UP000249799">
    <property type="component" value="Chromosome"/>
</dbReference>
<reference evidence="6 7" key="1">
    <citation type="submission" date="2018-06" db="EMBL/GenBank/DDBJ databases">
        <title>Lujinxingia sediminis gen. nov. sp. nov., a new facultative anaerobic member of the class Deltaproteobacteria, and proposal of Lujinxingaceae fam. nov.</title>
        <authorList>
            <person name="Guo L.-Y."/>
            <person name="Li C.-M."/>
            <person name="Wang S."/>
            <person name="Du Z.-J."/>
        </authorList>
    </citation>
    <scope>NUCLEOTIDE SEQUENCE [LARGE SCALE GENOMIC DNA]</scope>
    <source>
        <strain evidence="6 7">FA350</strain>
    </source>
</reference>
<feature type="binding site" evidence="5">
    <location>
        <begin position="206"/>
        <end position="209"/>
    </location>
    <ligand>
        <name>substrate</name>
    </ligand>
</feature>
<dbReference type="KEGG" id="bsed:DN745_04465"/>
<dbReference type="PANTHER" id="PTHR18895">
    <property type="entry name" value="HEMK METHYLTRANSFERASE"/>
    <property type="match status" value="1"/>
</dbReference>
<dbReference type="InterPro" id="IPR019874">
    <property type="entry name" value="RF_methyltr_PrmC"/>
</dbReference>